<evidence type="ECO:0000313" key="2">
    <source>
        <dbReference type="EMBL" id="CAG7579860.1"/>
    </source>
</evidence>
<accession>A0A8D9CDK6</accession>
<dbReference type="InterPro" id="IPR008565">
    <property type="entry name" value="TtsA-like_GH18_dom"/>
</dbReference>
<protein>
    <submittedName>
        <fullName evidence="2">Putative lysozyme family protein</fullName>
    </submittedName>
</protein>
<evidence type="ECO:0000259" key="1">
    <source>
        <dbReference type="Pfam" id="PF05838"/>
    </source>
</evidence>
<dbReference type="EMBL" id="OU342829">
    <property type="protein sequence ID" value="CAG7579860.1"/>
    <property type="molecule type" value="Genomic_DNA"/>
</dbReference>
<proteinExistence type="predicted"/>
<dbReference type="InterPro" id="IPR023346">
    <property type="entry name" value="Lysozyme-like_dom_sf"/>
</dbReference>
<feature type="domain" description="TtsA-like Glycoside hydrolase family 108" evidence="1">
    <location>
        <begin position="134"/>
        <end position="224"/>
    </location>
</feature>
<name>A0A8D9CDK6_9VIRU</name>
<dbReference type="Gene3D" id="1.20.141.10">
    <property type="entry name" value="Chitosanase, subunit A, domain 1"/>
    <property type="match status" value="1"/>
</dbReference>
<reference evidence="2" key="1">
    <citation type="submission" date="2021-06" db="EMBL/GenBank/DDBJ databases">
        <authorList>
            <person name="Gannon L."/>
            <person name="Redgwell R T."/>
            <person name="Michniewski S."/>
            <person name="Harrison D C."/>
            <person name="Millard A."/>
        </authorList>
    </citation>
    <scope>NUCLEOTIDE SEQUENCE</scope>
</reference>
<dbReference type="SUPFAM" id="SSF53955">
    <property type="entry name" value="Lysozyme-like"/>
    <property type="match status" value="1"/>
</dbReference>
<organism evidence="2">
    <name type="scientific">uncultured marine phage</name>
    <dbReference type="NCBI Taxonomy" id="707152"/>
    <lineage>
        <taxon>Viruses</taxon>
        <taxon>environmental samples</taxon>
    </lineage>
</organism>
<gene>
    <name evidence="2" type="ORF">SLAVMIC_00130</name>
</gene>
<sequence length="301" mass="34908">MNFIRRQSEFLLDKEFESIIFDITSLCENDNTFEWEFETKTKLQRFLSKLPKEKIKKYFEKFVSRLKTLSGKTKNKILVGVISTFLLFTSVDNLMSSNVDSEIKNLVTASVGTQSEPESEVEIKKAEFSAAQEMVKQGEGGYTDDKNDKGNWVDGNLVGTNHGISAPELKTHLGRVPTKEEMEDLSYEDALDIYEDRFWTKHNLGSFTNQSIANIVYDGIVNQGQHGMKKVLQKTLATFDMDVKMKNIYDVETIENLNGLDQEELFNEISDQRWKRYQDTRKFNVYGDGWRNRLDEFTFQQ</sequence>
<dbReference type="Pfam" id="PF05838">
    <property type="entry name" value="Glyco_hydro_108"/>
    <property type="match status" value="1"/>
</dbReference>